<reference evidence="2 3" key="1">
    <citation type="submission" date="2016-04" db="EMBL/GenBank/DDBJ databases">
        <title>Draft genome of Fonsecaea erecta CBS 125763.</title>
        <authorList>
            <person name="Weiss V.A."/>
            <person name="Vicente V.A."/>
            <person name="Raittz R.T."/>
            <person name="Moreno L.F."/>
            <person name="De Souza E.M."/>
            <person name="Pedrosa F.O."/>
            <person name="Steffens M.B."/>
            <person name="Faoro H."/>
            <person name="Tadra-Sfeir M.Z."/>
            <person name="Najafzadeh M.J."/>
            <person name="Felipe M.S."/>
            <person name="Teixeira M."/>
            <person name="Sun J."/>
            <person name="Xi L."/>
            <person name="Gomes R."/>
            <person name="De Azevedo C.M."/>
            <person name="Salgado C.G."/>
            <person name="Da Silva M.B."/>
            <person name="Nascimento M.F."/>
            <person name="Queiroz-Telles F."/>
            <person name="Attili D.S."/>
            <person name="Gorbushina A."/>
        </authorList>
    </citation>
    <scope>NUCLEOTIDE SEQUENCE [LARGE SCALE GENOMIC DNA]</scope>
    <source>
        <strain evidence="2 3">CBS 125763</strain>
    </source>
</reference>
<keyword evidence="3" id="KW-1185">Reference proteome</keyword>
<protein>
    <submittedName>
        <fullName evidence="2">Uncharacterized protein</fullName>
    </submittedName>
</protein>
<dbReference type="GeneID" id="30006689"/>
<dbReference type="OrthoDB" id="4156970at2759"/>
<evidence type="ECO:0000256" key="1">
    <source>
        <dbReference type="SAM" id="MobiDB-lite"/>
    </source>
</evidence>
<dbReference type="AlphaFoldDB" id="A0A178ZU78"/>
<evidence type="ECO:0000313" key="3">
    <source>
        <dbReference type="Proteomes" id="UP000078343"/>
    </source>
</evidence>
<feature type="region of interest" description="Disordered" evidence="1">
    <location>
        <begin position="26"/>
        <end position="77"/>
    </location>
</feature>
<organism evidence="2 3">
    <name type="scientific">Fonsecaea erecta</name>
    <dbReference type="NCBI Taxonomy" id="1367422"/>
    <lineage>
        <taxon>Eukaryota</taxon>
        <taxon>Fungi</taxon>
        <taxon>Dikarya</taxon>
        <taxon>Ascomycota</taxon>
        <taxon>Pezizomycotina</taxon>
        <taxon>Eurotiomycetes</taxon>
        <taxon>Chaetothyriomycetidae</taxon>
        <taxon>Chaetothyriales</taxon>
        <taxon>Herpotrichiellaceae</taxon>
        <taxon>Fonsecaea</taxon>
    </lineage>
</organism>
<proteinExistence type="predicted"/>
<dbReference type="RefSeq" id="XP_018696659.1">
    <property type="nucleotide sequence ID" value="XM_018834035.1"/>
</dbReference>
<gene>
    <name evidence="2" type="ORF">AYL99_02519</name>
</gene>
<accession>A0A178ZU78</accession>
<dbReference type="EMBL" id="LVYI01000002">
    <property type="protein sequence ID" value="OAP63292.1"/>
    <property type="molecule type" value="Genomic_DNA"/>
</dbReference>
<sequence>MHWHDDPCQRVETIQNQAMNELQHHQHAETAEHLQTSQQGEPVQPAETDRLGSNQGRAGIDDGRPEQPGPSVQIQPANSSDEEYVWMDEVDLATAVQIAQQDFKLDFLAAMAHQAWIMQGIHDRRLMQGREQGYTGGGVDLGPANVVASAADVVQIGQDPLAIRVARGPFGIVRTRTFDGVVVTELPLRPPNERAMRDAVGRLILDRPA</sequence>
<comment type="caution">
    <text evidence="2">The sequence shown here is derived from an EMBL/GenBank/DDBJ whole genome shotgun (WGS) entry which is preliminary data.</text>
</comment>
<dbReference type="Proteomes" id="UP000078343">
    <property type="component" value="Unassembled WGS sequence"/>
</dbReference>
<name>A0A178ZU78_9EURO</name>
<evidence type="ECO:0000313" key="2">
    <source>
        <dbReference type="EMBL" id="OAP63292.1"/>
    </source>
</evidence>